<evidence type="ECO:0000256" key="3">
    <source>
        <dbReference type="ARBA" id="ARBA00022989"/>
    </source>
</evidence>
<evidence type="ECO:0000313" key="5">
    <source>
        <dbReference type="EMBL" id="CAB4035286.1"/>
    </source>
</evidence>
<dbReference type="PRINTS" id="PR02001">
    <property type="entry name" value="GCR1CAMPR"/>
</dbReference>
<reference evidence="5" key="1">
    <citation type="submission" date="2020-04" db="EMBL/GenBank/DDBJ databases">
        <authorList>
            <person name="Alioto T."/>
            <person name="Alioto T."/>
            <person name="Gomez Garrido J."/>
        </authorList>
    </citation>
    <scope>NUCLEOTIDE SEQUENCE</scope>
    <source>
        <strain evidence="5">A484AB</strain>
    </source>
</reference>
<keyword evidence="5" id="KW-0675">Receptor</keyword>
<organism evidence="5 6">
    <name type="scientific">Paramuricea clavata</name>
    <name type="common">Red gorgonian</name>
    <name type="synonym">Violescent sea-whip</name>
    <dbReference type="NCBI Taxonomy" id="317549"/>
    <lineage>
        <taxon>Eukaryota</taxon>
        <taxon>Metazoa</taxon>
        <taxon>Cnidaria</taxon>
        <taxon>Anthozoa</taxon>
        <taxon>Octocorallia</taxon>
        <taxon>Malacalcyonacea</taxon>
        <taxon>Plexauridae</taxon>
        <taxon>Paramuricea</taxon>
    </lineage>
</organism>
<comment type="caution">
    <text evidence="5">The sequence shown here is derived from an EMBL/GenBank/DDBJ whole genome shotgun (WGS) entry which is preliminary data.</text>
</comment>
<dbReference type="PROSITE" id="PS50261">
    <property type="entry name" value="G_PROTEIN_RECEP_F2_4"/>
    <property type="match status" value="1"/>
</dbReference>
<dbReference type="AlphaFoldDB" id="A0A7D9LRQ6"/>
<dbReference type="InterPro" id="IPR000832">
    <property type="entry name" value="GPCR_2_secretin-like"/>
</dbReference>
<dbReference type="SUPFAM" id="SSF81321">
    <property type="entry name" value="Family A G protein-coupled receptor-like"/>
    <property type="match status" value="1"/>
</dbReference>
<dbReference type="InterPro" id="IPR017981">
    <property type="entry name" value="GPCR_2-like_7TM"/>
</dbReference>
<accession>A0A7D9LRQ6</accession>
<dbReference type="Pfam" id="PF00002">
    <property type="entry name" value="7tm_2"/>
    <property type="match status" value="1"/>
</dbReference>
<keyword evidence="4" id="KW-0472">Membrane</keyword>
<evidence type="ECO:0000256" key="1">
    <source>
        <dbReference type="ARBA" id="ARBA00004141"/>
    </source>
</evidence>
<evidence type="ECO:0000256" key="2">
    <source>
        <dbReference type="ARBA" id="ARBA00022692"/>
    </source>
</evidence>
<gene>
    <name evidence="5" type="ORF">PACLA_8A010509</name>
</gene>
<dbReference type="GO" id="GO:0004930">
    <property type="term" value="F:G protein-coupled receptor activity"/>
    <property type="evidence" value="ECO:0007669"/>
    <property type="project" value="InterPro"/>
</dbReference>
<proteinExistence type="predicted"/>
<name>A0A7D9LRQ6_PARCT</name>
<dbReference type="GO" id="GO:0007166">
    <property type="term" value="P:cell surface receptor signaling pathway"/>
    <property type="evidence" value="ECO:0007669"/>
    <property type="project" value="InterPro"/>
</dbReference>
<comment type="subcellular location">
    <subcellularLocation>
        <location evidence="1">Membrane</location>
        <topology evidence="1">Multi-pass membrane protein</topology>
    </subcellularLocation>
</comment>
<dbReference type="Proteomes" id="UP001152795">
    <property type="component" value="Unassembled WGS sequence"/>
</dbReference>
<dbReference type="OrthoDB" id="100006at2759"/>
<keyword evidence="6" id="KW-1185">Reference proteome</keyword>
<dbReference type="EMBL" id="CACRXK020020898">
    <property type="protein sequence ID" value="CAB4035286.1"/>
    <property type="molecule type" value="Genomic_DNA"/>
</dbReference>
<sequence length="357" mass="40114">MFTPENFLANSTTTNLVNSSTTTVGSDHDTDDETANVITTTIGGGLSMIGVIFIVFSYFKLLEYRAGGTTAQTILLFISTADFIAACSNVVSVWIPARSDTAACKTGGFLIIFATTSSFFWTSCLAIHLYLIIMNKSHLVSHKKKMLIFHIVSWGLPLLFGSVALGCKALGPSPENKNESLIKLTTGGWCWIRDFHDKKKNIAWTMMTSKIWELSSYLLITVLCILIFIQLRFKIKTTDSISEDTLAEARKVERRMMFIPVAFVLLRVWGTVRYFAYVSELPIRAKVLQNMPLYALQGLGDSSQGFANSIFFCISNKRVYEYWKYTLANILPDFLCYNPDSEDSERTPIIYSLNVEK</sequence>
<evidence type="ECO:0000313" key="6">
    <source>
        <dbReference type="Proteomes" id="UP001152795"/>
    </source>
</evidence>
<dbReference type="GO" id="GO:0007189">
    <property type="term" value="P:adenylate cyclase-activating G protein-coupled receptor signaling pathway"/>
    <property type="evidence" value="ECO:0007669"/>
    <property type="project" value="TreeGrafter"/>
</dbReference>
<keyword evidence="2" id="KW-0812">Transmembrane</keyword>
<dbReference type="InterPro" id="IPR022343">
    <property type="entry name" value="GCR1-cAMP_receptor"/>
</dbReference>
<dbReference type="PANTHER" id="PTHR23112:SF47">
    <property type="entry name" value="G-PROTEIN COUPLED RECEPTOR 157"/>
    <property type="match status" value="1"/>
</dbReference>
<dbReference type="Gene3D" id="1.20.1070.10">
    <property type="entry name" value="Rhodopsin 7-helix transmembrane proteins"/>
    <property type="match status" value="1"/>
</dbReference>
<evidence type="ECO:0000256" key="4">
    <source>
        <dbReference type="ARBA" id="ARBA00023136"/>
    </source>
</evidence>
<keyword evidence="3" id="KW-1133">Transmembrane helix</keyword>
<dbReference type="PANTHER" id="PTHR23112">
    <property type="entry name" value="G PROTEIN-COUPLED RECEPTOR 157-RELATED"/>
    <property type="match status" value="1"/>
</dbReference>
<dbReference type="GO" id="GO:0005886">
    <property type="term" value="C:plasma membrane"/>
    <property type="evidence" value="ECO:0007669"/>
    <property type="project" value="TreeGrafter"/>
</dbReference>
<protein>
    <submittedName>
        <fullName evidence="5">G- coupled receptor 157-like</fullName>
    </submittedName>
</protein>